<evidence type="ECO:0000313" key="16">
    <source>
        <dbReference type="Proteomes" id="UP000601223"/>
    </source>
</evidence>
<dbReference type="Pfam" id="PF00664">
    <property type="entry name" value="ABC_membrane"/>
    <property type="match status" value="1"/>
</dbReference>
<evidence type="ECO:0000256" key="11">
    <source>
        <dbReference type="SAM" id="MobiDB-lite"/>
    </source>
</evidence>
<keyword evidence="5 12" id="KW-0812">Transmembrane</keyword>
<sequence length="613" mass="63978">MPPEEPSALPQVGLRTLWPYLRAHRGSLLVVAALSLVTTAGTLLQPVLTRDVLDGLGARAPVAGSVALLVVTLVGVAALDGFRHFLLQRTAEGLVLTARRRLAGHLLRLPVVEYDLRRTGDLLSRVGADTTLLRAVVTSGLFDTVSGAIMVVGAATAMVLLDPVLFGVTLVGLVIGLSGGIFFARKVRGMSREAQARIGEMTAAVERSITAVRTIRASRAEARETAAVADSAEQAYRAGVRIARLQAIVQPAMVTTIQGSFLLVLGVGGARVASGQITVGDLVAFVLFVFFLVMPLGQALNAYTQLQAGLGALQRMEEVLVLPLEGAGGPVPAEGTGGPVAPEAEPAGPAGLPAPRPAAESAAAPAVEFDRVGFAYTGEGGLGTPVLHEVSFRAAVGTRTALVGPSGAGKSTLLALVERFYEVTSGSLRVDGVDVRELTHDALRARLGYVEQESPVLAGTLRDNLRLATPDATDEQMRAVLAAVNLEELVDRTPLGLSAQVGEGGVLLSGGERQRLAIARTLLAAPPILLLDEPTSNLDARNEAALRNAIDTVARGRTLLIVAHRLSTVVDADQIVVLEGGRVAATGRHEELLESSPLYRELAAHQFLVEPAA</sequence>
<reference evidence="15 16" key="1">
    <citation type="submission" date="2021-01" db="EMBL/GenBank/DDBJ databases">
        <title>Whole genome shotgun sequence of Catellatospora bangladeshensis NBRC 107357.</title>
        <authorList>
            <person name="Komaki H."/>
            <person name="Tamura T."/>
        </authorList>
    </citation>
    <scope>NUCLEOTIDE SEQUENCE [LARGE SCALE GENOMIC DNA]</scope>
    <source>
        <strain evidence="15 16">NBRC 107357</strain>
    </source>
</reference>
<comment type="caution">
    <text evidence="15">The sequence shown here is derived from an EMBL/GenBank/DDBJ whole genome shotgun (WGS) entry which is preliminary data.</text>
</comment>
<keyword evidence="9 12" id="KW-0472">Membrane</keyword>
<evidence type="ECO:0000313" key="15">
    <source>
        <dbReference type="EMBL" id="GIF78840.1"/>
    </source>
</evidence>
<dbReference type="RefSeq" id="WP_203740561.1">
    <property type="nucleotide sequence ID" value="NZ_BONF01000002.1"/>
</dbReference>
<evidence type="ECO:0000256" key="7">
    <source>
        <dbReference type="ARBA" id="ARBA00022840"/>
    </source>
</evidence>
<dbReference type="PANTHER" id="PTHR43394:SF1">
    <property type="entry name" value="ATP-BINDING CASSETTE SUB-FAMILY B MEMBER 10, MITOCHONDRIAL"/>
    <property type="match status" value="1"/>
</dbReference>
<dbReference type="EMBL" id="BONF01000002">
    <property type="protein sequence ID" value="GIF78840.1"/>
    <property type="molecule type" value="Genomic_DNA"/>
</dbReference>
<evidence type="ECO:0000259" key="13">
    <source>
        <dbReference type="PROSITE" id="PS50893"/>
    </source>
</evidence>
<gene>
    <name evidence="15" type="ORF">Cba03nite_01890</name>
</gene>
<evidence type="ECO:0000256" key="4">
    <source>
        <dbReference type="ARBA" id="ARBA00022519"/>
    </source>
</evidence>
<dbReference type="Gene3D" id="1.20.1560.10">
    <property type="entry name" value="ABC transporter type 1, transmembrane domain"/>
    <property type="match status" value="1"/>
</dbReference>
<dbReference type="InterPro" id="IPR036640">
    <property type="entry name" value="ABC1_TM_sf"/>
</dbReference>
<dbReference type="InterPro" id="IPR027417">
    <property type="entry name" value="P-loop_NTPase"/>
</dbReference>
<feature type="domain" description="ABC transmembrane type-1" evidence="14">
    <location>
        <begin position="29"/>
        <end position="308"/>
    </location>
</feature>
<evidence type="ECO:0000259" key="14">
    <source>
        <dbReference type="PROSITE" id="PS50929"/>
    </source>
</evidence>
<accession>A0A8J3JH24</accession>
<feature type="transmembrane region" description="Helical" evidence="12">
    <location>
        <begin position="60"/>
        <end position="79"/>
    </location>
</feature>
<protein>
    <submittedName>
        <fullName evidence="15">ABC transporter</fullName>
    </submittedName>
</protein>
<dbReference type="PROSITE" id="PS00211">
    <property type="entry name" value="ABC_TRANSPORTER_1"/>
    <property type="match status" value="1"/>
</dbReference>
<proteinExistence type="inferred from homology"/>
<dbReference type="PANTHER" id="PTHR43394">
    <property type="entry name" value="ATP-DEPENDENT PERMEASE MDL1, MITOCHONDRIAL"/>
    <property type="match status" value="1"/>
</dbReference>
<name>A0A8J3JH24_9ACTN</name>
<dbReference type="CDD" id="cd18551">
    <property type="entry name" value="ABC_6TM_LmrA_like"/>
    <property type="match status" value="1"/>
</dbReference>
<dbReference type="PROSITE" id="PS50929">
    <property type="entry name" value="ABC_TM1F"/>
    <property type="match status" value="1"/>
</dbReference>
<dbReference type="GO" id="GO:0005886">
    <property type="term" value="C:plasma membrane"/>
    <property type="evidence" value="ECO:0007669"/>
    <property type="project" value="UniProtKB-SubCell"/>
</dbReference>
<evidence type="ECO:0000256" key="6">
    <source>
        <dbReference type="ARBA" id="ARBA00022741"/>
    </source>
</evidence>
<dbReference type="InterPro" id="IPR011527">
    <property type="entry name" value="ABC1_TM_dom"/>
</dbReference>
<evidence type="ECO:0000256" key="8">
    <source>
        <dbReference type="ARBA" id="ARBA00022989"/>
    </source>
</evidence>
<dbReference type="GO" id="GO:0016887">
    <property type="term" value="F:ATP hydrolysis activity"/>
    <property type="evidence" value="ECO:0007669"/>
    <property type="project" value="InterPro"/>
</dbReference>
<dbReference type="AlphaFoldDB" id="A0A8J3JH24"/>
<keyword evidence="16" id="KW-1185">Reference proteome</keyword>
<dbReference type="PROSITE" id="PS50893">
    <property type="entry name" value="ABC_TRANSPORTER_2"/>
    <property type="match status" value="1"/>
</dbReference>
<dbReference type="InterPro" id="IPR039421">
    <property type="entry name" value="Type_1_exporter"/>
</dbReference>
<dbReference type="SUPFAM" id="SSF90123">
    <property type="entry name" value="ABC transporter transmembrane region"/>
    <property type="match status" value="1"/>
</dbReference>
<dbReference type="FunFam" id="3.40.50.300:FF:000221">
    <property type="entry name" value="Multidrug ABC transporter ATP-binding protein"/>
    <property type="match status" value="1"/>
</dbReference>
<evidence type="ECO:0000256" key="1">
    <source>
        <dbReference type="ARBA" id="ARBA00004429"/>
    </source>
</evidence>
<feature type="transmembrane region" description="Helical" evidence="12">
    <location>
        <begin position="132"/>
        <end position="158"/>
    </location>
</feature>
<feature type="domain" description="ABC transporter" evidence="13">
    <location>
        <begin position="367"/>
        <end position="605"/>
    </location>
</feature>
<feature type="transmembrane region" description="Helical" evidence="12">
    <location>
        <begin position="282"/>
        <end position="303"/>
    </location>
</feature>
<dbReference type="Proteomes" id="UP000601223">
    <property type="component" value="Unassembled WGS sequence"/>
</dbReference>
<dbReference type="SMART" id="SM00382">
    <property type="entry name" value="AAA"/>
    <property type="match status" value="1"/>
</dbReference>
<keyword evidence="6" id="KW-0547">Nucleotide-binding</keyword>
<comment type="subcellular location">
    <subcellularLocation>
        <location evidence="1">Cell inner membrane</location>
        <topology evidence="1">Multi-pass membrane protein</topology>
    </subcellularLocation>
</comment>
<dbReference type="GO" id="GO:0015421">
    <property type="term" value="F:ABC-type oligopeptide transporter activity"/>
    <property type="evidence" value="ECO:0007669"/>
    <property type="project" value="TreeGrafter"/>
</dbReference>
<keyword evidence="3" id="KW-1003">Cell membrane</keyword>
<dbReference type="SUPFAM" id="SSF52540">
    <property type="entry name" value="P-loop containing nucleoside triphosphate hydrolases"/>
    <property type="match status" value="1"/>
</dbReference>
<dbReference type="InterPro" id="IPR003439">
    <property type="entry name" value="ABC_transporter-like_ATP-bd"/>
</dbReference>
<evidence type="ECO:0000256" key="3">
    <source>
        <dbReference type="ARBA" id="ARBA00022475"/>
    </source>
</evidence>
<feature type="region of interest" description="Disordered" evidence="11">
    <location>
        <begin position="330"/>
        <end position="357"/>
    </location>
</feature>
<evidence type="ECO:0000256" key="10">
    <source>
        <dbReference type="ARBA" id="ARBA00023455"/>
    </source>
</evidence>
<keyword evidence="4" id="KW-0997">Cell inner membrane</keyword>
<feature type="transmembrane region" description="Helical" evidence="12">
    <location>
        <begin position="28"/>
        <end position="48"/>
    </location>
</feature>
<dbReference type="InterPro" id="IPR003593">
    <property type="entry name" value="AAA+_ATPase"/>
</dbReference>
<organism evidence="15 16">
    <name type="scientific">Catellatospora bangladeshensis</name>
    <dbReference type="NCBI Taxonomy" id="310355"/>
    <lineage>
        <taxon>Bacteria</taxon>
        <taxon>Bacillati</taxon>
        <taxon>Actinomycetota</taxon>
        <taxon>Actinomycetes</taxon>
        <taxon>Micromonosporales</taxon>
        <taxon>Micromonosporaceae</taxon>
        <taxon>Catellatospora</taxon>
    </lineage>
</organism>
<evidence type="ECO:0000256" key="2">
    <source>
        <dbReference type="ARBA" id="ARBA00022448"/>
    </source>
</evidence>
<dbReference type="Gene3D" id="3.40.50.300">
    <property type="entry name" value="P-loop containing nucleotide triphosphate hydrolases"/>
    <property type="match status" value="1"/>
</dbReference>
<dbReference type="Pfam" id="PF00005">
    <property type="entry name" value="ABC_tran"/>
    <property type="match status" value="1"/>
</dbReference>
<keyword evidence="2" id="KW-0813">Transport</keyword>
<dbReference type="GO" id="GO:0005524">
    <property type="term" value="F:ATP binding"/>
    <property type="evidence" value="ECO:0007669"/>
    <property type="project" value="UniProtKB-KW"/>
</dbReference>
<comment type="similarity">
    <text evidence="10">Belongs to the ABC transporter superfamily. Siderophore-Fe(3+) uptake transporter (SIUT) (TC 3.A.1.21) family.</text>
</comment>
<evidence type="ECO:0000256" key="12">
    <source>
        <dbReference type="SAM" id="Phobius"/>
    </source>
</evidence>
<feature type="transmembrane region" description="Helical" evidence="12">
    <location>
        <begin position="164"/>
        <end position="184"/>
    </location>
</feature>
<dbReference type="InterPro" id="IPR017871">
    <property type="entry name" value="ABC_transporter-like_CS"/>
</dbReference>
<evidence type="ECO:0000256" key="5">
    <source>
        <dbReference type="ARBA" id="ARBA00022692"/>
    </source>
</evidence>
<keyword evidence="7" id="KW-0067">ATP-binding</keyword>
<keyword evidence="8 12" id="KW-1133">Transmembrane helix</keyword>
<evidence type="ECO:0000256" key="9">
    <source>
        <dbReference type="ARBA" id="ARBA00023136"/>
    </source>
</evidence>